<dbReference type="SUPFAM" id="SSF51556">
    <property type="entry name" value="Metallo-dependent hydrolases"/>
    <property type="match status" value="1"/>
</dbReference>
<name>A0A4V1QYB3_9MICO</name>
<evidence type="ECO:0000313" key="3">
    <source>
        <dbReference type="EMBL" id="RXZ72556.1"/>
    </source>
</evidence>
<dbReference type="RefSeq" id="WP_129519520.1">
    <property type="nucleotide sequence ID" value="NZ_SDPN01000004.1"/>
</dbReference>
<evidence type="ECO:0000256" key="1">
    <source>
        <dbReference type="ARBA" id="ARBA00038310"/>
    </source>
</evidence>
<reference evidence="3 4" key="1">
    <citation type="submission" date="2019-01" db="EMBL/GenBank/DDBJ databases">
        <title>Agromyces.</title>
        <authorList>
            <person name="Li J."/>
        </authorList>
    </citation>
    <scope>NUCLEOTIDE SEQUENCE [LARGE SCALE GENOMIC DNA]</scope>
    <source>
        <strain evidence="3 4">DSM 15934</strain>
    </source>
</reference>
<dbReference type="AlphaFoldDB" id="A0A4V1QYB3"/>
<dbReference type="EMBL" id="SDPN01000004">
    <property type="protein sequence ID" value="RXZ72556.1"/>
    <property type="molecule type" value="Genomic_DNA"/>
</dbReference>
<dbReference type="Gene3D" id="3.20.20.140">
    <property type="entry name" value="Metal-dependent hydrolases"/>
    <property type="match status" value="1"/>
</dbReference>
<dbReference type="Pfam" id="PF04909">
    <property type="entry name" value="Amidohydro_2"/>
    <property type="match status" value="1"/>
</dbReference>
<gene>
    <name evidence="3" type="ORF">ESP51_03580</name>
</gene>
<dbReference type="OrthoDB" id="5450317at2"/>
<keyword evidence="3" id="KW-0378">Hydrolase</keyword>
<evidence type="ECO:0000313" key="4">
    <source>
        <dbReference type="Proteomes" id="UP000293865"/>
    </source>
</evidence>
<protein>
    <submittedName>
        <fullName evidence="3">Amidohydrolase</fullName>
    </submittedName>
</protein>
<comment type="caution">
    <text evidence="3">The sequence shown here is derived from an EMBL/GenBank/DDBJ whole genome shotgun (WGS) entry which is preliminary data.</text>
</comment>
<dbReference type="PANTHER" id="PTHR43569:SF2">
    <property type="entry name" value="AMIDOHYDROLASE-RELATED DOMAIN-CONTAINING PROTEIN"/>
    <property type="match status" value="1"/>
</dbReference>
<proteinExistence type="inferred from homology"/>
<keyword evidence="4" id="KW-1185">Reference proteome</keyword>
<sequence length="317" mass="33897">MGWQGAATRAQLANLFEPESYDPVSDDGGNTMTLIDCHVHVWDPRRLPYAWLAGTELDRPVLPQEVDRAGGTTTGMIFVEAGGSDPLDEARWVDESEWPELIAIVAGADLTLEASAVSDHLNALAALPRVVGVRHLLQDIPVEDFPSVAEGLRVVEAHGARFDACIRHAQLPALIELLAVAPNLTVILDHLGKPPVDEGIGSTAGGAWARNIESLAERPDTFVKLSGMTAESTDPAAFARHADGWIEHALAVFGPERAMVGSDWPVSATFGIGGAFEDWVDRVRRIVGDADWPAVSAETARRAYLPGGGSALRRVPS</sequence>
<dbReference type="GO" id="GO:0016787">
    <property type="term" value="F:hydrolase activity"/>
    <property type="evidence" value="ECO:0007669"/>
    <property type="project" value="UniProtKB-KW"/>
</dbReference>
<comment type="similarity">
    <text evidence="1">Belongs to the metallo-dependent hydrolases superfamily.</text>
</comment>
<dbReference type="Proteomes" id="UP000293865">
    <property type="component" value="Unassembled WGS sequence"/>
</dbReference>
<accession>A0A4V1QYB3</accession>
<evidence type="ECO:0000259" key="2">
    <source>
        <dbReference type="Pfam" id="PF04909"/>
    </source>
</evidence>
<feature type="domain" description="Amidohydrolase-related" evidence="2">
    <location>
        <begin position="35"/>
        <end position="304"/>
    </location>
</feature>
<dbReference type="InterPro" id="IPR052350">
    <property type="entry name" value="Metallo-dep_Lactonases"/>
</dbReference>
<dbReference type="PANTHER" id="PTHR43569">
    <property type="entry name" value="AMIDOHYDROLASE"/>
    <property type="match status" value="1"/>
</dbReference>
<organism evidence="3 4">
    <name type="scientific">Agromyces albus</name>
    <dbReference type="NCBI Taxonomy" id="205332"/>
    <lineage>
        <taxon>Bacteria</taxon>
        <taxon>Bacillati</taxon>
        <taxon>Actinomycetota</taxon>
        <taxon>Actinomycetes</taxon>
        <taxon>Micrococcales</taxon>
        <taxon>Microbacteriaceae</taxon>
        <taxon>Agromyces</taxon>
    </lineage>
</organism>
<dbReference type="InterPro" id="IPR006680">
    <property type="entry name" value="Amidohydro-rel"/>
</dbReference>
<dbReference type="InterPro" id="IPR032466">
    <property type="entry name" value="Metal_Hydrolase"/>
</dbReference>